<evidence type="ECO:0000313" key="3">
    <source>
        <dbReference type="Proteomes" id="UP000716291"/>
    </source>
</evidence>
<dbReference type="Proteomes" id="UP000716291">
    <property type="component" value="Unassembled WGS sequence"/>
</dbReference>
<evidence type="ECO:0000256" key="1">
    <source>
        <dbReference type="SAM" id="Phobius"/>
    </source>
</evidence>
<feature type="transmembrane region" description="Helical" evidence="1">
    <location>
        <begin position="103"/>
        <end position="126"/>
    </location>
</feature>
<keyword evidence="1" id="KW-0812">Transmembrane</keyword>
<gene>
    <name evidence="2" type="ORF">G6F64_009212</name>
</gene>
<keyword evidence="1" id="KW-1133">Transmembrane helix</keyword>
<comment type="caution">
    <text evidence="2">The sequence shown here is derived from an EMBL/GenBank/DDBJ whole genome shotgun (WGS) entry which is preliminary data.</text>
</comment>
<dbReference type="AlphaFoldDB" id="A0A9P7BPT9"/>
<keyword evidence="3" id="KW-1185">Reference proteome</keyword>
<accession>A0A9P7BPT9</accession>
<reference evidence="2" key="1">
    <citation type="journal article" date="2020" name="Microb. Genom.">
        <title>Genetic diversity of clinical and environmental Mucorales isolates obtained from an investigation of mucormycosis cases among solid organ transplant recipients.</title>
        <authorList>
            <person name="Nguyen M.H."/>
            <person name="Kaul D."/>
            <person name="Muto C."/>
            <person name="Cheng S.J."/>
            <person name="Richter R.A."/>
            <person name="Bruno V.M."/>
            <person name="Liu G."/>
            <person name="Beyhan S."/>
            <person name="Sundermann A.J."/>
            <person name="Mounaud S."/>
            <person name="Pasculle A.W."/>
            <person name="Nierman W.C."/>
            <person name="Driscoll E."/>
            <person name="Cumbie R."/>
            <person name="Clancy C.J."/>
            <person name="Dupont C.L."/>
        </authorList>
    </citation>
    <scope>NUCLEOTIDE SEQUENCE</scope>
    <source>
        <strain evidence="2">GL11</strain>
    </source>
</reference>
<evidence type="ECO:0000313" key="2">
    <source>
        <dbReference type="EMBL" id="KAG1304433.1"/>
    </source>
</evidence>
<keyword evidence="1" id="KW-0472">Membrane</keyword>
<organism evidence="2 3">
    <name type="scientific">Rhizopus oryzae</name>
    <name type="common">Mucormycosis agent</name>
    <name type="synonym">Rhizopus arrhizus var. delemar</name>
    <dbReference type="NCBI Taxonomy" id="64495"/>
    <lineage>
        <taxon>Eukaryota</taxon>
        <taxon>Fungi</taxon>
        <taxon>Fungi incertae sedis</taxon>
        <taxon>Mucoromycota</taxon>
        <taxon>Mucoromycotina</taxon>
        <taxon>Mucoromycetes</taxon>
        <taxon>Mucorales</taxon>
        <taxon>Mucorineae</taxon>
        <taxon>Rhizopodaceae</taxon>
        <taxon>Rhizopus</taxon>
    </lineage>
</organism>
<dbReference type="EMBL" id="JAANQT010001637">
    <property type="protein sequence ID" value="KAG1304433.1"/>
    <property type="molecule type" value="Genomic_DNA"/>
</dbReference>
<protein>
    <submittedName>
        <fullName evidence="2">Uncharacterized protein</fullName>
    </submittedName>
</protein>
<name>A0A9P7BPT9_RHIOR</name>
<sequence>MYNITSFDLHLLVLNQKVDSKRTIKSWFNLTKADLKVWVNDDWFPTELSLGSLNKTWTFYAFLLSHDASMDPTSVNQSQHFVAFNVVQSPPVPIVIDKTPQQWIIALIVIASVSVILMVGAMAWYWTRKKMQKKSRLSKPDAMLIAEKFREVMSASDMAAAKRNEKIAQDVLQKQLQSEVGASIIEIKQSGPSNLK</sequence>
<proteinExistence type="predicted"/>